<feature type="compositionally biased region" description="Acidic residues" evidence="1">
    <location>
        <begin position="185"/>
        <end position="202"/>
    </location>
</feature>
<comment type="caution">
    <text evidence="2">The sequence shown here is derived from an EMBL/GenBank/DDBJ whole genome shotgun (WGS) entry which is preliminary data.</text>
</comment>
<dbReference type="Proteomes" id="UP000292702">
    <property type="component" value="Unassembled WGS sequence"/>
</dbReference>
<proteinExistence type="predicted"/>
<keyword evidence="3" id="KW-1185">Reference proteome</keyword>
<feature type="region of interest" description="Disordered" evidence="1">
    <location>
        <begin position="185"/>
        <end position="213"/>
    </location>
</feature>
<gene>
    <name evidence="2" type="ORF">EIP91_002872</name>
</gene>
<dbReference type="EMBL" id="RWJN01000019">
    <property type="protein sequence ID" value="TCD70526.1"/>
    <property type="molecule type" value="Genomic_DNA"/>
</dbReference>
<name>A0A4R0RRT4_9APHY</name>
<accession>A0A4R0RRT4</accession>
<feature type="region of interest" description="Disordered" evidence="1">
    <location>
        <begin position="64"/>
        <end position="103"/>
    </location>
</feature>
<evidence type="ECO:0000313" key="3">
    <source>
        <dbReference type="Proteomes" id="UP000292702"/>
    </source>
</evidence>
<dbReference type="AlphaFoldDB" id="A0A4R0RRT4"/>
<feature type="compositionally biased region" description="Polar residues" evidence="1">
    <location>
        <begin position="89"/>
        <end position="103"/>
    </location>
</feature>
<reference evidence="2 3" key="1">
    <citation type="submission" date="2018-11" db="EMBL/GenBank/DDBJ databases">
        <title>Genome assembly of Steccherinum ochraceum LE-BIN_3174, the white-rot fungus of the Steccherinaceae family (The Residual Polyporoid clade, Polyporales, Basidiomycota).</title>
        <authorList>
            <person name="Fedorova T.V."/>
            <person name="Glazunova O.A."/>
            <person name="Landesman E.O."/>
            <person name="Moiseenko K.V."/>
            <person name="Psurtseva N.V."/>
            <person name="Savinova O.S."/>
            <person name="Shakhova N.V."/>
            <person name="Tyazhelova T.V."/>
            <person name="Vasina D.V."/>
        </authorList>
    </citation>
    <scope>NUCLEOTIDE SEQUENCE [LARGE SCALE GENOMIC DNA]</scope>
    <source>
        <strain evidence="2 3">LE-BIN_3174</strain>
    </source>
</reference>
<protein>
    <submittedName>
        <fullName evidence="2">Uncharacterized protein</fullName>
    </submittedName>
</protein>
<dbReference type="STRING" id="92696.A0A4R0RRT4"/>
<evidence type="ECO:0000256" key="1">
    <source>
        <dbReference type="SAM" id="MobiDB-lite"/>
    </source>
</evidence>
<feature type="compositionally biased region" description="Low complexity" evidence="1">
    <location>
        <begin position="64"/>
        <end position="81"/>
    </location>
</feature>
<sequence length="389" mass="43324">MASPLSNPIDRSFEHSKDNTFDDYLSIPSNHNQYDWYPTHDAPLTTSLANTLFHDELPHSTFLHSPLTSSGSSLSAPSPGRSDSDQDPSDGQLSPISDSFSEYDQDQGTWTIHDGLAYRQTSSSIHYMDDAPYMPPPVSDALHIQPATITTPLFDAPPIVENAGSGTRASRQKADANIAIIFNDSDVDAEGESDDCGSEDEYVPSPRLQPRDRRTFQYAYHSSRSESPLYASSSSIPRLQYPNFGSTAASPQDSLFRRTKPRHDQSDVPISVEHISSSSSRWRCPHPGCGYVQRNRRMPDFKRHTQTHNRFIEAEKWVCCGLPTHDAPLELVLTETATEFGDHQMVGGCWKVFSRRDALKRHLDNKNIPCKGNLNGSWMPGNSPKPSSD</sequence>
<organism evidence="2 3">
    <name type="scientific">Steccherinum ochraceum</name>
    <dbReference type="NCBI Taxonomy" id="92696"/>
    <lineage>
        <taxon>Eukaryota</taxon>
        <taxon>Fungi</taxon>
        <taxon>Dikarya</taxon>
        <taxon>Basidiomycota</taxon>
        <taxon>Agaricomycotina</taxon>
        <taxon>Agaricomycetes</taxon>
        <taxon>Polyporales</taxon>
        <taxon>Steccherinaceae</taxon>
        <taxon>Steccherinum</taxon>
    </lineage>
</organism>
<dbReference type="OrthoDB" id="8922241at2759"/>
<evidence type="ECO:0000313" key="2">
    <source>
        <dbReference type="EMBL" id="TCD70526.1"/>
    </source>
</evidence>